<dbReference type="CDD" id="cd03487">
    <property type="entry name" value="RT_Bac_retron_II"/>
    <property type="match status" value="1"/>
</dbReference>
<dbReference type="GO" id="GO:0003723">
    <property type="term" value="F:RNA binding"/>
    <property type="evidence" value="ECO:0007669"/>
    <property type="project" value="InterPro"/>
</dbReference>
<comment type="similarity">
    <text evidence="7">Belongs to the bacterial reverse transcriptase family.</text>
</comment>
<evidence type="ECO:0000256" key="1">
    <source>
        <dbReference type="ARBA" id="ARBA00022679"/>
    </source>
</evidence>
<evidence type="ECO:0000256" key="2">
    <source>
        <dbReference type="ARBA" id="ARBA00022695"/>
    </source>
</evidence>
<dbReference type="Pfam" id="PF00078">
    <property type="entry name" value="RVT_1"/>
    <property type="match status" value="1"/>
</dbReference>
<gene>
    <name evidence="9" type="ORF">SAMN05421676_101479</name>
</gene>
<evidence type="ECO:0000313" key="10">
    <source>
        <dbReference type="Proteomes" id="UP000199095"/>
    </source>
</evidence>
<keyword evidence="10" id="KW-1185">Reference proteome</keyword>
<organism evidence="9 10">
    <name type="scientific">Salinibacillus kushneri</name>
    <dbReference type="NCBI Taxonomy" id="237682"/>
    <lineage>
        <taxon>Bacteria</taxon>
        <taxon>Bacillati</taxon>
        <taxon>Bacillota</taxon>
        <taxon>Bacilli</taxon>
        <taxon>Bacillales</taxon>
        <taxon>Bacillaceae</taxon>
        <taxon>Salinibacillus</taxon>
    </lineage>
</organism>
<dbReference type="RefSeq" id="WP_093131554.1">
    <property type="nucleotide sequence ID" value="NZ_FOHJ01000001.1"/>
</dbReference>
<dbReference type="EMBL" id="FOHJ01000001">
    <property type="protein sequence ID" value="SES79819.1"/>
    <property type="molecule type" value="Genomic_DNA"/>
</dbReference>
<dbReference type="SUPFAM" id="SSF56672">
    <property type="entry name" value="DNA/RNA polymerases"/>
    <property type="match status" value="1"/>
</dbReference>
<sequence>MLISQPHSLFELHNKRRLASLLKTDVENFNRIEERYTVYPFKKKVGKKVRTLFNTDQHYKSLLRRLNKMLCKTNIPDYVYAGIPKRDFLDNALIHRQKPYIQTADIQNFFPSTRDSYVYGLLLHKFHTSPDVAKIITQLTTYPLDSKTALRHIPQGFPTSTILSFLSYFDLFNGIYNLCKQNDIHFTLFVDDMTFSSHKRIPKSFLRHINSIVKKYDLQLHPSKIHRMNPYNYKTVTGVVIDPCTGLLKAPNKLQRKMFNNFKAIHNYSINTFNDYIQFKQLVLKLEGQLKSINRIEPNRQMPYITTVVKDIKRNFITHSVKGSSRDVLKSEYEFFVK</sequence>
<keyword evidence="6" id="KW-0051">Antiviral defense</keyword>
<protein>
    <submittedName>
        <fullName evidence="9">Reverse transcriptase (RNA-dependent DNA polymerase)</fullName>
    </submittedName>
</protein>
<dbReference type="OrthoDB" id="9788687at2"/>
<dbReference type="GO" id="GO:0003964">
    <property type="term" value="F:RNA-directed DNA polymerase activity"/>
    <property type="evidence" value="ECO:0007669"/>
    <property type="project" value="UniProtKB-KW"/>
</dbReference>
<dbReference type="PRINTS" id="PR00866">
    <property type="entry name" value="RNADNAPOLMS"/>
</dbReference>
<accession>A0A1H9ZFI8</accession>
<keyword evidence="1" id="KW-0808">Transferase</keyword>
<name>A0A1H9ZFI8_9BACI</name>
<dbReference type="Proteomes" id="UP000199095">
    <property type="component" value="Unassembled WGS sequence"/>
</dbReference>
<dbReference type="PROSITE" id="PS50878">
    <property type="entry name" value="RT_POL"/>
    <property type="match status" value="1"/>
</dbReference>
<keyword evidence="5 9" id="KW-0695">RNA-directed DNA polymerase</keyword>
<keyword evidence="3" id="KW-0479">Metal-binding</keyword>
<evidence type="ECO:0000256" key="5">
    <source>
        <dbReference type="ARBA" id="ARBA00022918"/>
    </source>
</evidence>
<dbReference type="InterPro" id="IPR043502">
    <property type="entry name" value="DNA/RNA_pol_sf"/>
</dbReference>
<evidence type="ECO:0000256" key="6">
    <source>
        <dbReference type="ARBA" id="ARBA00023118"/>
    </source>
</evidence>
<dbReference type="AlphaFoldDB" id="A0A1H9ZFI8"/>
<evidence type="ECO:0000259" key="8">
    <source>
        <dbReference type="PROSITE" id="PS50878"/>
    </source>
</evidence>
<evidence type="ECO:0000256" key="4">
    <source>
        <dbReference type="ARBA" id="ARBA00022842"/>
    </source>
</evidence>
<evidence type="ECO:0000313" key="9">
    <source>
        <dbReference type="EMBL" id="SES79819.1"/>
    </source>
</evidence>
<evidence type="ECO:0000256" key="7">
    <source>
        <dbReference type="ARBA" id="ARBA00034120"/>
    </source>
</evidence>
<dbReference type="GO" id="GO:0046872">
    <property type="term" value="F:metal ion binding"/>
    <property type="evidence" value="ECO:0007669"/>
    <property type="project" value="UniProtKB-KW"/>
</dbReference>
<dbReference type="InterPro" id="IPR000123">
    <property type="entry name" value="Reverse_transcriptase_msDNA"/>
</dbReference>
<keyword evidence="2" id="KW-0548">Nucleotidyltransferase</keyword>
<reference evidence="10" key="1">
    <citation type="submission" date="2016-10" db="EMBL/GenBank/DDBJ databases">
        <authorList>
            <person name="Varghese N."/>
            <person name="Submissions S."/>
        </authorList>
    </citation>
    <scope>NUCLEOTIDE SEQUENCE [LARGE SCALE GENOMIC DNA]</scope>
    <source>
        <strain evidence="10">CGMCC 1.3566</strain>
    </source>
</reference>
<dbReference type="InterPro" id="IPR000477">
    <property type="entry name" value="RT_dom"/>
</dbReference>
<proteinExistence type="inferred from homology"/>
<dbReference type="GO" id="GO:0051607">
    <property type="term" value="P:defense response to virus"/>
    <property type="evidence" value="ECO:0007669"/>
    <property type="project" value="UniProtKB-KW"/>
</dbReference>
<feature type="domain" description="Reverse transcriptase" evidence="8">
    <location>
        <begin position="20"/>
        <end position="241"/>
    </location>
</feature>
<evidence type="ECO:0000256" key="3">
    <source>
        <dbReference type="ARBA" id="ARBA00022723"/>
    </source>
</evidence>
<dbReference type="STRING" id="237682.SAMN05421676_101479"/>
<keyword evidence="4" id="KW-0460">Magnesium</keyword>